<proteinExistence type="predicted"/>
<feature type="region of interest" description="Disordered" evidence="1">
    <location>
        <begin position="135"/>
        <end position="209"/>
    </location>
</feature>
<protein>
    <submittedName>
        <fullName evidence="2">MarR family transcriptional regulator</fullName>
    </submittedName>
</protein>
<dbReference type="EMBL" id="CP045201">
    <property type="protein sequence ID" value="QOL80054.1"/>
    <property type="molecule type" value="Genomic_DNA"/>
</dbReference>
<keyword evidence="3" id="KW-1185">Reference proteome</keyword>
<dbReference type="SUPFAM" id="SSF46785">
    <property type="entry name" value="Winged helix' DNA-binding domain"/>
    <property type="match status" value="1"/>
</dbReference>
<evidence type="ECO:0000313" key="3">
    <source>
        <dbReference type="Proteomes" id="UP000594118"/>
    </source>
</evidence>
<sequence length="256" mass="27790">MQNTAMREDASAASIPDGGFTAPEGCRLIVRADWERQRWDWLEGVRRDGGPGGLSPTARLLAHALVLDFANHRTARCDPTIAEIASAMGTSAATVKRALADLEAGRWIVRDSGRGKGRHSRYGFLTRAKIVQLKGVRTEPSKGGSDAPAKGCRNEPSKGGTNEPSPTTKRGQICSVDGSDMSHPYNKDKPYKNHKGREGAHQRSKNPMVCKRAEDAVRSFRGGRSEAFAELPGYVLNHIIAADLLTPDERQTSGIF</sequence>
<dbReference type="KEGG" id="pshq:F3W81_03965"/>
<evidence type="ECO:0000256" key="1">
    <source>
        <dbReference type="SAM" id="MobiDB-lite"/>
    </source>
</evidence>
<dbReference type="InterPro" id="IPR036388">
    <property type="entry name" value="WH-like_DNA-bd_sf"/>
</dbReference>
<gene>
    <name evidence="2" type="ORF">F3W81_03965</name>
</gene>
<feature type="compositionally biased region" description="Polar residues" evidence="1">
    <location>
        <begin position="159"/>
        <end position="170"/>
    </location>
</feature>
<reference evidence="2 3" key="1">
    <citation type="submission" date="2019-10" db="EMBL/GenBank/DDBJ databases">
        <title>Pseudopuniceibacterium sp. HQ09 islated from Antarctica.</title>
        <authorList>
            <person name="Liao L."/>
            <person name="Su S."/>
            <person name="Chen B."/>
            <person name="Yu Y."/>
        </authorList>
    </citation>
    <scope>NUCLEOTIDE SEQUENCE [LARGE SCALE GENOMIC DNA]</scope>
    <source>
        <strain evidence="2 3">HQ09</strain>
    </source>
</reference>
<evidence type="ECO:0000313" key="2">
    <source>
        <dbReference type="EMBL" id="QOL80054.1"/>
    </source>
</evidence>
<organism evidence="2 3">
    <name type="scientific">Pseudooceanicola spongiae</name>
    <dbReference type="NCBI Taxonomy" id="2613965"/>
    <lineage>
        <taxon>Bacteria</taxon>
        <taxon>Pseudomonadati</taxon>
        <taxon>Pseudomonadota</taxon>
        <taxon>Alphaproteobacteria</taxon>
        <taxon>Rhodobacterales</taxon>
        <taxon>Paracoccaceae</taxon>
        <taxon>Pseudooceanicola</taxon>
    </lineage>
</organism>
<dbReference type="InterPro" id="IPR036390">
    <property type="entry name" value="WH_DNA-bd_sf"/>
</dbReference>
<accession>A0A7L9WJP0</accession>
<dbReference type="Proteomes" id="UP000594118">
    <property type="component" value="Chromosome"/>
</dbReference>
<name>A0A7L9WJP0_9RHOB</name>
<feature type="compositionally biased region" description="Basic and acidic residues" evidence="1">
    <location>
        <begin position="185"/>
        <end position="201"/>
    </location>
</feature>
<dbReference type="AlphaFoldDB" id="A0A7L9WJP0"/>
<dbReference type="Gene3D" id="1.10.10.10">
    <property type="entry name" value="Winged helix-like DNA-binding domain superfamily/Winged helix DNA-binding domain"/>
    <property type="match status" value="1"/>
</dbReference>